<dbReference type="InterPro" id="IPR002328">
    <property type="entry name" value="ADH_Zn_CS"/>
</dbReference>
<dbReference type="PANTHER" id="PTHR43401:SF5">
    <property type="entry name" value="ALCOHOL DEHYDROGENASE-RELATED"/>
    <property type="match status" value="1"/>
</dbReference>
<dbReference type="InterPro" id="IPR036291">
    <property type="entry name" value="NAD(P)-bd_dom_sf"/>
</dbReference>
<dbReference type="InterPro" id="IPR011032">
    <property type="entry name" value="GroES-like_sf"/>
</dbReference>
<feature type="domain" description="Enoyl reductase (ER)" evidence="4">
    <location>
        <begin position="11"/>
        <end position="343"/>
    </location>
</feature>
<dbReference type="Gene3D" id="3.90.180.10">
    <property type="entry name" value="Medium-chain alcohol dehydrogenases, catalytic domain"/>
    <property type="match status" value="1"/>
</dbReference>
<name>A0A3B0S5K3_9ZZZZ</name>
<sequence>MKAACFATYGGSIDVVDLPDPIPPEGGVVLEVHANGVCRSDWHGWVGHDESISLPHVPGHEMSGVVIDVGPGVDPSFVGRRVVVPFILSCGECSQCASGNHQVCERQYQPGFSGWGAFAPYVSLPYASGNLIDLPEEMTFVTAAGLGCRFATAFRAVVDQGAVSVGTSVAVWGCGGVGLSAVMIASAMGASVIAIDVDQAALDFAGVCGATETVLAGGGVDAVEAVRDLSGGGVDVSLDALGSTQTSVSSIGCLAVRGRHVQVGLMVGEHDRPAIPMSDLHAKEVEFYGSHGMAAWRYPDMLAMIVDGRLDPGALVTETFDLGGGVRHLMSMDTFPGTGFAVITDYPS</sequence>
<gene>
    <name evidence="5" type="ORF">MNBD_ACTINO01-996</name>
</gene>
<organism evidence="5">
    <name type="scientific">hydrothermal vent metagenome</name>
    <dbReference type="NCBI Taxonomy" id="652676"/>
    <lineage>
        <taxon>unclassified sequences</taxon>
        <taxon>metagenomes</taxon>
        <taxon>ecological metagenomes</taxon>
    </lineage>
</organism>
<keyword evidence="2" id="KW-0862">Zinc</keyword>
<dbReference type="GO" id="GO:0004022">
    <property type="term" value="F:alcohol dehydrogenase (NAD+) activity"/>
    <property type="evidence" value="ECO:0007669"/>
    <property type="project" value="UniProtKB-EC"/>
</dbReference>
<evidence type="ECO:0000256" key="2">
    <source>
        <dbReference type="ARBA" id="ARBA00022833"/>
    </source>
</evidence>
<dbReference type="AlphaFoldDB" id="A0A3B0S5K3"/>
<dbReference type="InterPro" id="IPR013154">
    <property type="entry name" value="ADH-like_N"/>
</dbReference>
<accession>A0A3B0S5K3</accession>
<dbReference type="Pfam" id="PF08240">
    <property type="entry name" value="ADH_N"/>
    <property type="match status" value="1"/>
</dbReference>
<dbReference type="SMART" id="SM00829">
    <property type="entry name" value="PKS_ER"/>
    <property type="match status" value="1"/>
</dbReference>
<dbReference type="GO" id="GO:0008270">
    <property type="term" value="F:zinc ion binding"/>
    <property type="evidence" value="ECO:0007669"/>
    <property type="project" value="InterPro"/>
</dbReference>
<evidence type="ECO:0000313" key="5">
    <source>
        <dbReference type="EMBL" id="VAW01655.1"/>
    </source>
</evidence>
<evidence type="ECO:0000256" key="3">
    <source>
        <dbReference type="ARBA" id="ARBA00023002"/>
    </source>
</evidence>
<proteinExistence type="predicted"/>
<dbReference type="InterPro" id="IPR050129">
    <property type="entry name" value="Zn_alcohol_dh"/>
</dbReference>
<dbReference type="EC" id="1.1.1.1" evidence="5"/>
<dbReference type="PROSITE" id="PS00059">
    <property type="entry name" value="ADH_ZINC"/>
    <property type="match status" value="1"/>
</dbReference>
<dbReference type="InterPro" id="IPR013149">
    <property type="entry name" value="ADH-like_C"/>
</dbReference>
<dbReference type="SUPFAM" id="SSF50129">
    <property type="entry name" value="GroES-like"/>
    <property type="match status" value="1"/>
</dbReference>
<dbReference type="InterPro" id="IPR020843">
    <property type="entry name" value="ER"/>
</dbReference>
<dbReference type="EMBL" id="UOEI01000304">
    <property type="protein sequence ID" value="VAW01655.1"/>
    <property type="molecule type" value="Genomic_DNA"/>
</dbReference>
<reference evidence="5" key="1">
    <citation type="submission" date="2018-06" db="EMBL/GenBank/DDBJ databases">
        <authorList>
            <person name="Zhirakovskaya E."/>
        </authorList>
    </citation>
    <scope>NUCLEOTIDE SEQUENCE</scope>
</reference>
<dbReference type="CDD" id="cd08260">
    <property type="entry name" value="Zn_ADH6"/>
    <property type="match status" value="1"/>
</dbReference>
<dbReference type="PANTHER" id="PTHR43401">
    <property type="entry name" value="L-THREONINE 3-DEHYDROGENASE"/>
    <property type="match status" value="1"/>
</dbReference>
<evidence type="ECO:0000259" key="4">
    <source>
        <dbReference type="SMART" id="SM00829"/>
    </source>
</evidence>
<dbReference type="Pfam" id="PF00107">
    <property type="entry name" value="ADH_zinc_N"/>
    <property type="match status" value="1"/>
</dbReference>
<keyword evidence="1" id="KW-0479">Metal-binding</keyword>
<protein>
    <submittedName>
        <fullName evidence="5">Alcohol dehydrogenase</fullName>
        <ecNumber evidence="5">1.1.1.1</ecNumber>
    </submittedName>
</protein>
<keyword evidence="3 5" id="KW-0560">Oxidoreductase</keyword>
<dbReference type="SUPFAM" id="SSF51735">
    <property type="entry name" value="NAD(P)-binding Rossmann-fold domains"/>
    <property type="match status" value="1"/>
</dbReference>
<evidence type="ECO:0000256" key="1">
    <source>
        <dbReference type="ARBA" id="ARBA00022723"/>
    </source>
</evidence>